<evidence type="ECO:0000313" key="2">
    <source>
        <dbReference type="EMBL" id="TMW60285.1"/>
    </source>
</evidence>
<reference evidence="2" key="1">
    <citation type="submission" date="2019-03" db="EMBL/GenBank/DDBJ databases">
        <title>Long read genome sequence of the mycoparasitic Pythium oligandrum ATCC 38472 isolated from sugarbeet rhizosphere.</title>
        <authorList>
            <person name="Gaulin E."/>
        </authorList>
    </citation>
    <scope>NUCLEOTIDE SEQUENCE</scope>
    <source>
        <strain evidence="2">ATCC 38472_TT</strain>
    </source>
</reference>
<feature type="compositionally biased region" description="Polar residues" evidence="1">
    <location>
        <begin position="226"/>
        <end position="239"/>
    </location>
</feature>
<organism evidence="2 3">
    <name type="scientific">Pythium oligandrum</name>
    <name type="common">Mycoparasitic fungus</name>
    <dbReference type="NCBI Taxonomy" id="41045"/>
    <lineage>
        <taxon>Eukaryota</taxon>
        <taxon>Sar</taxon>
        <taxon>Stramenopiles</taxon>
        <taxon>Oomycota</taxon>
        <taxon>Peronosporomycetes</taxon>
        <taxon>Pythiales</taxon>
        <taxon>Pythiaceae</taxon>
        <taxon>Pythium</taxon>
    </lineage>
</organism>
<dbReference type="OrthoDB" id="161164at2759"/>
<comment type="caution">
    <text evidence="2">The sequence shown here is derived from an EMBL/GenBank/DDBJ whole genome shotgun (WGS) entry which is preliminary data.</text>
</comment>
<keyword evidence="3" id="KW-1185">Reference proteome</keyword>
<dbReference type="AlphaFoldDB" id="A0A8K1FE93"/>
<accession>A0A8K1FE93</accession>
<sequence length="289" mass="32304">MAMNGAMGDNAMDALSDQTPEMEEFPRNDEFTAVLTMKCGSPEFAVRKKLHHEIEIRFIPDEGFAVFRTKVERNFARIGPSYLQERRAVYLKPSTNATQSKYVLLTEDNFESALELRWKIARSTKGELKFEVFCYFVDMPSKKTKKRMAERTLQQQRPLMADAQANLPTELPVGPGNAFLPQFAPQALLSAHALTHALQNYTDVTATSVPEAAERRARGRPKKQARMSTSSDSMPIATSSDSQFVPIPFRINGVVLPVEVDIGALRRALGLSQARAQTETSISTEHPHC</sequence>
<gene>
    <name evidence="2" type="ORF">Poli38472_000327</name>
</gene>
<proteinExistence type="predicted"/>
<dbReference type="EMBL" id="SPLM01000108">
    <property type="protein sequence ID" value="TMW60285.1"/>
    <property type="molecule type" value="Genomic_DNA"/>
</dbReference>
<dbReference type="Proteomes" id="UP000794436">
    <property type="component" value="Unassembled WGS sequence"/>
</dbReference>
<evidence type="ECO:0000313" key="3">
    <source>
        <dbReference type="Proteomes" id="UP000794436"/>
    </source>
</evidence>
<protein>
    <submittedName>
        <fullName evidence="2">Uncharacterized protein</fullName>
    </submittedName>
</protein>
<feature type="region of interest" description="Disordered" evidence="1">
    <location>
        <begin position="209"/>
        <end position="239"/>
    </location>
</feature>
<evidence type="ECO:0000256" key="1">
    <source>
        <dbReference type="SAM" id="MobiDB-lite"/>
    </source>
</evidence>
<name>A0A8K1FE93_PYTOL</name>